<dbReference type="Gene3D" id="1.20.1270.60">
    <property type="entry name" value="Arfaptin homology (AH) domain/BAR domain"/>
    <property type="match status" value="1"/>
</dbReference>
<dbReference type="Gene3D" id="2.30.30.40">
    <property type="entry name" value="SH3 Domains"/>
    <property type="match status" value="1"/>
</dbReference>
<accession>M7CD54</accession>
<reference evidence="2" key="1">
    <citation type="journal article" date="2013" name="Nat. Genet.">
        <title>The draft genomes of soft-shell turtle and green sea turtle yield insights into the development and evolution of the turtle-specific body plan.</title>
        <authorList>
            <person name="Wang Z."/>
            <person name="Pascual-Anaya J."/>
            <person name="Zadissa A."/>
            <person name="Li W."/>
            <person name="Niimura Y."/>
            <person name="Huang Z."/>
            <person name="Li C."/>
            <person name="White S."/>
            <person name="Xiong Z."/>
            <person name="Fang D."/>
            <person name="Wang B."/>
            <person name="Ming Y."/>
            <person name="Chen Y."/>
            <person name="Zheng Y."/>
            <person name="Kuraku S."/>
            <person name="Pignatelli M."/>
            <person name="Herrero J."/>
            <person name="Beal K."/>
            <person name="Nozawa M."/>
            <person name="Li Q."/>
            <person name="Wang J."/>
            <person name="Zhang H."/>
            <person name="Yu L."/>
            <person name="Shigenobu S."/>
            <person name="Wang J."/>
            <person name="Liu J."/>
            <person name="Flicek P."/>
            <person name="Searle S."/>
            <person name="Wang J."/>
            <person name="Kuratani S."/>
            <person name="Yin Y."/>
            <person name="Aken B."/>
            <person name="Zhang G."/>
            <person name="Irie N."/>
        </authorList>
    </citation>
    <scope>NUCLEOTIDE SEQUENCE [LARGE SCALE GENOMIC DNA]</scope>
</reference>
<dbReference type="EMBL" id="KB518693">
    <property type="protein sequence ID" value="EMP38697.1"/>
    <property type="molecule type" value="Genomic_DNA"/>
</dbReference>
<keyword evidence="2" id="KW-1185">Reference proteome</keyword>
<proteinExistence type="predicted"/>
<dbReference type="STRING" id="8469.M7CD54"/>
<protein>
    <submittedName>
        <fullName evidence="1">Nostrin</fullName>
    </submittedName>
</protein>
<organism evidence="1 2">
    <name type="scientific">Chelonia mydas</name>
    <name type="common">Green sea-turtle</name>
    <name type="synonym">Chelonia agassizi</name>
    <dbReference type="NCBI Taxonomy" id="8469"/>
    <lineage>
        <taxon>Eukaryota</taxon>
        <taxon>Metazoa</taxon>
        <taxon>Chordata</taxon>
        <taxon>Craniata</taxon>
        <taxon>Vertebrata</taxon>
        <taxon>Euteleostomi</taxon>
        <taxon>Archelosauria</taxon>
        <taxon>Testudinata</taxon>
        <taxon>Testudines</taxon>
        <taxon>Cryptodira</taxon>
        <taxon>Durocryptodira</taxon>
        <taxon>Americhelydia</taxon>
        <taxon>Chelonioidea</taxon>
        <taxon>Cheloniidae</taxon>
        <taxon>Chelonia</taxon>
    </lineage>
</organism>
<dbReference type="Proteomes" id="UP000031443">
    <property type="component" value="Unassembled WGS sequence"/>
</dbReference>
<dbReference type="InterPro" id="IPR027267">
    <property type="entry name" value="AH/BAR_dom_sf"/>
</dbReference>
<name>M7CD54_CHEMY</name>
<sequence length="310" mass="34253">MSLSVEALESAWRNLLWANSEISYAKGLEKLANKLTKALDKMKLKPRGNECGLPRNVKALFRCVENTKQFATGKKQQKSILDLEKERLQLLCNILNTYNQYLSHFGQNLIAIHSTVSQVDAEKDIQTLLEEMSVSSPEPKSEFLLMDYYTSLKTSLLRANSCKLSTVFAELDCAHSSVLISCCVKMKRFERTSSRGAASGPVNNSRFLPGDSNPANGICKALYDYQTKSDDELSLQKGVKSFEGKFSIAYCSSSQSRSAACSGKAPGALDRFPYLLHPQVQLIAAPTGRGLLLQVNGQEGRPARPLARFP</sequence>
<dbReference type="AlphaFoldDB" id="M7CD54"/>
<gene>
    <name evidence="1" type="ORF">UY3_04016</name>
</gene>
<dbReference type="SUPFAM" id="SSF50044">
    <property type="entry name" value="SH3-domain"/>
    <property type="match status" value="1"/>
</dbReference>
<evidence type="ECO:0000313" key="2">
    <source>
        <dbReference type="Proteomes" id="UP000031443"/>
    </source>
</evidence>
<dbReference type="InterPro" id="IPR036028">
    <property type="entry name" value="SH3-like_dom_sf"/>
</dbReference>
<evidence type="ECO:0000313" key="1">
    <source>
        <dbReference type="EMBL" id="EMP38697.1"/>
    </source>
</evidence>